<accession>A0AAD2F3G0</accession>
<dbReference type="RefSeq" id="WP_024542503.1">
    <property type="nucleotide sequence ID" value="NZ_CATZAZ010000015.1"/>
</dbReference>
<proteinExistence type="predicted"/>
<name>A0AAD2F3G0_9RALS</name>
<gene>
    <name evidence="3" type="ORF">R77560_04465</name>
</gene>
<feature type="region of interest" description="Disordered" evidence="1">
    <location>
        <begin position="246"/>
        <end position="266"/>
    </location>
</feature>
<feature type="compositionally biased region" description="Low complexity" evidence="1">
    <location>
        <begin position="246"/>
        <end position="255"/>
    </location>
</feature>
<evidence type="ECO:0000256" key="2">
    <source>
        <dbReference type="SAM" id="SignalP"/>
    </source>
</evidence>
<dbReference type="EMBL" id="CATZAZ010000015">
    <property type="protein sequence ID" value="CAJ0806705.1"/>
    <property type="molecule type" value="Genomic_DNA"/>
</dbReference>
<keyword evidence="2" id="KW-0732">Signal</keyword>
<reference evidence="3" key="1">
    <citation type="submission" date="2023-07" db="EMBL/GenBank/DDBJ databases">
        <authorList>
            <person name="Peeters C."/>
        </authorList>
    </citation>
    <scope>NUCLEOTIDE SEQUENCE</scope>
    <source>
        <strain evidence="3">R-77560</strain>
    </source>
</reference>
<dbReference type="AlphaFoldDB" id="A0AAD2F3G0"/>
<evidence type="ECO:0000313" key="4">
    <source>
        <dbReference type="Proteomes" id="UP001189756"/>
    </source>
</evidence>
<evidence type="ECO:0000256" key="1">
    <source>
        <dbReference type="SAM" id="MobiDB-lite"/>
    </source>
</evidence>
<comment type="caution">
    <text evidence="3">The sequence shown here is derived from an EMBL/GenBank/DDBJ whole genome shotgun (WGS) entry which is preliminary data.</text>
</comment>
<feature type="signal peptide" evidence="2">
    <location>
        <begin position="1"/>
        <end position="23"/>
    </location>
</feature>
<feature type="compositionally biased region" description="Polar residues" evidence="1">
    <location>
        <begin position="256"/>
        <end position="266"/>
    </location>
</feature>
<evidence type="ECO:0008006" key="5">
    <source>
        <dbReference type="Google" id="ProtNLM"/>
    </source>
</evidence>
<protein>
    <recommendedName>
        <fullName evidence="5">Conjugal transfer protein TrbJ</fullName>
    </recommendedName>
</protein>
<dbReference type="GeneID" id="34794323"/>
<sequence>MRMRKAAIALISLFAAVSLNARAGSVAGTGGSTEITQLLNHVELITQSSNTLNTVRNTLQSAMSLQQSLQQLDPSTLANLSGLPMDQLNQMMGLYSQVNNTLQAYQYLQSQMQSFKDGVQYTGMSPMQYLKTQAYAAQRLGGAYQTIYQGEMSALQNANQQQTALQQSVAAIPGVTGQVQGLQQVLSLGAQQQATNLQVLREMQLANTMASMKAQNDANDMQARATAAQTKYQNFVQSRQAAAQQSAQDLQLPDPTQINLTGANKL</sequence>
<organism evidence="3 4">
    <name type="scientific">Ralstonia thomasii</name>
    <dbReference type="NCBI Taxonomy" id="3058596"/>
    <lineage>
        <taxon>Bacteria</taxon>
        <taxon>Pseudomonadati</taxon>
        <taxon>Pseudomonadota</taxon>
        <taxon>Betaproteobacteria</taxon>
        <taxon>Burkholderiales</taxon>
        <taxon>Burkholderiaceae</taxon>
        <taxon>Ralstonia</taxon>
    </lineage>
</organism>
<dbReference type="Proteomes" id="UP001189756">
    <property type="component" value="Unassembled WGS sequence"/>
</dbReference>
<evidence type="ECO:0000313" key="3">
    <source>
        <dbReference type="EMBL" id="CAJ0806705.1"/>
    </source>
</evidence>
<feature type="chain" id="PRO_5042136678" description="Conjugal transfer protein TrbJ" evidence="2">
    <location>
        <begin position="24"/>
        <end position="266"/>
    </location>
</feature>